<sequence length="273" mass="28943">MKTATTMGWIRAAGTRLHTGSSRLATHYAARTAQSVQRRYAAVRAWLASSSGLTWLTKAALLVAAAGLLRKIATKAGGGFYERLHTGAAAWLLWPAAALWIIAAYRAGHPDWKPKQPPAAPEQNPAADAQEQQAEPADTLPPAGPRPISPIELVAAVRDVGTPNAQLVPLAAHLRTTTDAIKAAAADVGWRVKDVRMEGRSTSAGLRWDEAPTPVQAYPDPDVVGAGQPANDNDDDSDGEGPREGLRVQNIGEGGRLIHDPATTIRHHTVRGT</sequence>
<evidence type="ECO:0000313" key="3">
    <source>
        <dbReference type="EMBL" id="GGX99236.1"/>
    </source>
</evidence>
<reference evidence="3" key="2">
    <citation type="submission" date="2020-09" db="EMBL/GenBank/DDBJ databases">
        <authorList>
            <person name="Sun Q."/>
            <person name="Ohkuma M."/>
        </authorList>
    </citation>
    <scope>NUCLEOTIDE SEQUENCE</scope>
    <source>
        <strain evidence="3">JCM 4956</strain>
    </source>
</reference>
<proteinExistence type="predicted"/>
<keyword evidence="2" id="KW-0472">Membrane</keyword>
<keyword evidence="2" id="KW-0812">Transmembrane</keyword>
<organism evidence="3 4">
    <name type="scientific">Streptomyces fructofermentans</name>
    <dbReference type="NCBI Taxonomy" id="152141"/>
    <lineage>
        <taxon>Bacteria</taxon>
        <taxon>Bacillati</taxon>
        <taxon>Actinomycetota</taxon>
        <taxon>Actinomycetes</taxon>
        <taxon>Kitasatosporales</taxon>
        <taxon>Streptomycetaceae</taxon>
        <taxon>Streptomyces</taxon>
    </lineage>
</organism>
<evidence type="ECO:0000256" key="1">
    <source>
        <dbReference type="SAM" id="MobiDB-lite"/>
    </source>
</evidence>
<feature type="transmembrane region" description="Helical" evidence="2">
    <location>
        <begin position="88"/>
        <end position="105"/>
    </location>
</feature>
<feature type="region of interest" description="Disordered" evidence="1">
    <location>
        <begin position="112"/>
        <end position="148"/>
    </location>
</feature>
<gene>
    <name evidence="3" type="ORF">GCM10010515_76780</name>
</gene>
<reference evidence="3" key="1">
    <citation type="journal article" date="2014" name="Int. J. Syst. Evol. Microbiol.">
        <title>Complete genome sequence of Corynebacterium casei LMG S-19264T (=DSM 44701T), isolated from a smear-ripened cheese.</title>
        <authorList>
            <consortium name="US DOE Joint Genome Institute (JGI-PGF)"/>
            <person name="Walter F."/>
            <person name="Albersmeier A."/>
            <person name="Kalinowski J."/>
            <person name="Ruckert C."/>
        </authorList>
    </citation>
    <scope>NUCLEOTIDE SEQUENCE</scope>
    <source>
        <strain evidence="3">JCM 4956</strain>
    </source>
</reference>
<feature type="region of interest" description="Disordered" evidence="1">
    <location>
        <begin position="208"/>
        <end position="246"/>
    </location>
</feature>
<keyword evidence="4" id="KW-1185">Reference proteome</keyword>
<protein>
    <submittedName>
        <fullName evidence="3">Uncharacterized protein</fullName>
    </submittedName>
</protein>
<evidence type="ECO:0000256" key="2">
    <source>
        <dbReference type="SAM" id="Phobius"/>
    </source>
</evidence>
<name>A0A918NVP3_9ACTN</name>
<feature type="compositionally biased region" description="Low complexity" evidence="1">
    <location>
        <begin position="121"/>
        <end position="137"/>
    </location>
</feature>
<accession>A0A918NVP3</accession>
<comment type="caution">
    <text evidence="3">The sequence shown here is derived from an EMBL/GenBank/DDBJ whole genome shotgun (WGS) entry which is preliminary data.</text>
</comment>
<dbReference type="AlphaFoldDB" id="A0A918NVP3"/>
<evidence type="ECO:0000313" key="4">
    <source>
        <dbReference type="Proteomes" id="UP000645555"/>
    </source>
</evidence>
<dbReference type="Proteomes" id="UP000645555">
    <property type="component" value="Unassembled WGS sequence"/>
</dbReference>
<dbReference type="RefSeq" id="WP_190040287.1">
    <property type="nucleotide sequence ID" value="NZ_BMWD01000057.1"/>
</dbReference>
<feature type="transmembrane region" description="Helical" evidence="2">
    <location>
        <begin position="45"/>
        <end position="68"/>
    </location>
</feature>
<dbReference type="EMBL" id="BMWD01000057">
    <property type="protein sequence ID" value="GGX99236.1"/>
    <property type="molecule type" value="Genomic_DNA"/>
</dbReference>
<keyword evidence="2" id="KW-1133">Transmembrane helix</keyword>